<sequence length="112" mass="12832">MWVTFFLDNHDDSVGLNKYQVVDEAAFELPEYITTEQLKMMPHPWDARGFKTRPGVSETPRTGHLYDNRSLIVEVTSACRSRHSPVSEPTQLTDVGADIGHTMTTEEKHWKD</sequence>
<reference evidence="1" key="1">
    <citation type="submission" date="2020-05" db="EMBL/GenBank/DDBJ databases">
        <title>Large-scale comparative analyses of tick genomes elucidate their genetic diversity and vector capacities.</title>
        <authorList>
            <person name="Jia N."/>
            <person name="Wang J."/>
            <person name="Shi W."/>
            <person name="Du L."/>
            <person name="Sun Y."/>
            <person name="Zhan W."/>
            <person name="Jiang J."/>
            <person name="Wang Q."/>
            <person name="Zhang B."/>
            <person name="Ji P."/>
            <person name="Sakyi L.B."/>
            <person name="Cui X."/>
            <person name="Yuan T."/>
            <person name="Jiang B."/>
            <person name="Yang W."/>
            <person name="Lam T.T.-Y."/>
            <person name="Chang Q."/>
            <person name="Ding S."/>
            <person name="Wang X."/>
            <person name="Zhu J."/>
            <person name="Ruan X."/>
            <person name="Zhao L."/>
            <person name="Wei J."/>
            <person name="Que T."/>
            <person name="Du C."/>
            <person name="Cheng J."/>
            <person name="Dai P."/>
            <person name="Han X."/>
            <person name="Huang E."/>
            <person name="Gao Y."/>
            <person name="Liu J."/>
            <person name="Shao H."/>
            <person name="Ye R."/>
            <person name="Li L."/>
            <person name="Wei W."/>
            <person name="Wang X."/>
            <person name="Wang C."/>
            <person name="Yang T."/>
            <person name="Huo Q."/>
            <person name="Li W."/>
            <person name="Guo W."/>
            <person name="Chen H."/>
            <person name="Zhou L."/>
            <person name="Ni X."/>
            <person name="Tian J."/>
            <person name="Zhou Y."/>
            <person name="Sheng Y."/>
            <person name="Liu T."/>
            <person name="Pan Y."/>
            <person name="Xia L."/>
            <person name="Li J."/>
            <person name="Zhao F."/>
            <person name="Cao W."/>
        </authorList>
    </citation>
    <scope>NUCLEOTIDE SEQUENCE</scope>
    <source>
        <strain evidence="1">Hyas-2018</strain>
    </source>
</reference>
<dbReference type="EMBL" id="CM023485">
    <property type="protein sequence ID" value="KAH6930796.1"/>
    <property type="molecule type" value="Genomic_DNA"/>
</dbReference>
<keyword evidence="2" id="KW-1185">Reference proteome</keyword>
<protein>
    <submittedName>
        <fullName evidence="1">Uncharacterized protein</fullName>
    </submittedName>
</protein>
<gene>
    <name evidence="1" type="ORF">HPB50_019193</name>
</gene>
<name>A0ACB7S776_HYAAI</name>
<accession>A0ACB7S776</accession>
<dbReference type="Proteomes" id="UP000821845">
    <property type="component" value="Chromosome 5"/>
</dbReference>
<evidence type="ECO:0000313" key="1">
    <source>
        <dbReference type="EMBL" id="KAH6930796.1"/>
    </source>
</evidence>
<evidence type="ECO:0000313" key="2">
    <source>
        <dbReference type="Proteomes" id="UP000821845"/>
    </source>
</evidence>
<proteinExistence type="predicted"/>
<comment type="caution">
    <text evidence="1">The sequence shown here is derived from an EMBL/GenBank/DDBJ whole genome shotgun (WGS) entry which is preliminary data.</text>
</comment>
<organism evidence="1 2">
    <name type="scientific">Hyalomma asiaticum</name>
    <name type="common">Tick</name>
    <dbReference type="NCBI Taxonomy" id="266040"/>
    <lineage>
        <taxon>Eukaryota</taxon>
        <taxon>Metazoa</taxon>
        <taxon>Ecdysozoa</taxon>
        <taxon>Arthropoda</taxon>
        <taxon>Chelicerata</taxon>
        <taxon>Arachnida</taxon>
        <taxon>Acari</taxon>
        <taxon>Parasitiformes</taxon>
        <taxon>Ixodida</taxon>
        <taxon>Ixodoidea</taxon>
        <taxon>Ixodidae</taxon>
        <taxon>Hyalomminae</taxon>
        <taxon>Hyalomma</taxon>
    </lineage>
</organism>